<evidence type="ECO:0000313" key="2">
    <source>
        <dbReference type="EMBL" id="MEJ8847894.1"/>
    </source>
</evidence>
<dbReference type="Proteomes" id="UP001385892">
    <property type="component" value="Unassembled WGS sequence"/>
</dbReference>
<comment type="caution">
    <text evidence="2">The sequence shown here is derived from an EMBL/GenBank/DDBJ whole genome shotgun (WGS) entry which is preliminary data.</text>
</comment>
<gene>
    <name evidence="2" type="ORF">WKW82_14635</name>
</gene>
<organism evidence="2 3">
    <name type="scientific">Variovorax rhizosphaerae</name>
    <dbReference type="NCBI Taxonomy" id="1836200"/>
    <lineage>
        <taxon>Bacteria</taxon>
        <taxon>Pseudomonadati</taxon>
        <taxon>Pseudomonadota</taxon>
        <taxon>Betaproteobacteria</taxon>
        <taxon>Burkholderiales</taxon>
        <taxon>Comamonadaceae</taxon>
        <taxon>Variovorax</taxon>
    </lineage>
</organism>
<proteinExistence type="predicted"/>
<dbReference type="Gene3D" id="3.30.750.24">
    <property type="entry name" value="STAS domain"/>
    <property type="match status" value="1"/>
</dbReference>
<dbReference type="EMBL" id="JBBKZT010000006">
    <property type="protein sequence ID" value="MEJ8847894.1"/>
    <property type="molecule type" value="Genomic_DNA"/>
</dbReference>
<dbReference type="PANTHER" id="PTHR33495">
    <property type="entry name" value="ANTI-SIGMA FACTOR ANTAGONIST TM_1081-RELATED-RELATED"/>
    <property type="match status" value="1"/>
</dbReference>
<evidence type="ECO:0000259" key="1">
    <source>
        <dbReference type="PROSITE" id="PS50801"/>
    </source>
</evidence>
<dbReference type="SUPFAM" id="SSF52091">
    <property type="entry name" value="SpoIIaa-like"/>
    <property type="match status" value="1"/>
</dbReference>
<dbReference type="PANTHER" id="PTHR33495:SF2">
    <property type="entry name" value="ANTI-SIGMA FACTOR ANTAGONIST TM_1081-RELATED"/>
    <property type="match status" value="1"/>
</dbReference>
<dbReference type="PROSITE" id="PS50801">
    <property type="entry name" value="STAS"/>
    <property type="match status" value="1"/>
</dbReference>
<feature type="domain" description="STAS" evidence="1">
    <location>
        <begin position="58"/>
        <end position="159"/>
    </location>
</feature>
<sequence length="166" mass="18021">MTTILLVDRKTHKSRFLFCTRRPTDQAILVSEAPAGSTFDIDIHCGDRMDLRREQLADGIEKISLVGRMDSIGGHDIDNRFKAMVASRKLLAVVDMSEVSFLASIGIRTLVINARAQSSRGGGMVLASPQPLVAEVLKMAGIDTIIPVYPDVDSAFSALMASSESR</sequence>
<evidence type="ECO:0000313" key="3">
    <source>
        <dbReference type="Proteomes" id="UP001385892"/>
    </source>
</evidence>
<reference evidence="2 3" key="1">
    <citation type="submission" date="2024-03" db="EMBL/GenBank/DDBJ databases">
        <title>Novel species of the genus Variovorax.</title>
        <authorList>
            <person name="Liu Q."/>
            <person name="Xin Y.-H."/>
        </authorList>
    </citation>
    <scope>NUCLEOTIDE SEQUENCE [LARGE SCALE GENOMIC DNA]</scope>
    <source>
        <strain evidence="2 3">KACC 18900</strain>
    </source>
</reference>
<name>A0ABU8WLR7_9BURK</name>
<dbReference type="Pfam" id="PF01740">
    <property type="entry name" value="STAS"/>
    <property type="match status" value="1"/>
</dbReference>
<keyword evidence="3" id="KW-1185">Reference proteome</keyword>
<dbReference type="InterPro" id="IPR002645">
    <property type="entry name" value="STAS_dom"/>
</dbReference>
<accession>A0ABU8WLR7</accession>
<dbReference type="RefSeq" id="WP_340333458.1">
    <property type="nucleotide sequence ID" value="NZ_JBBKZT010000006.1"/>
</dbReference>
<dbReference type="CDD" id="cd07043">
    <property type="entry name" value="STAS_anti-anti-sigma_factors"/>
    <property type="match status" value="1"/>
</dbReference>
<protein>
    <submittedName>
        <fullName evidence="2">STAS domain-containing protein</fullName>
    </submittedName>
</protein>
<dbReference type="InterPro" id="IPR036513">
    <property type="entry name" value="STAS_dom_sf"/>
</dbReference>